<dbReference type="RefSeq" id="XP_019633366.1">
    <property type="nucleotide sequence ID" value="XM_019777807.1"/>
</dbReference>
<dbReference type="GeneID" id="109476789"/>
<keyword evidence="2" id="KW-0472">Membrane</keyword>
<dbReference type="AlphaFoldDB" id="A0A6P4ZUU3"/>
<dbReference type="CDD" id="cd13221">
    <property type="entry name" value="PH-GRAM_GRAMDC4"/>
    <property type="match status" value="1"/>
</dbReference>
<keyword evidence="2" id="KW-1133">Transmembrane helix</keyword>
<accession>A0A6P4ZUU3</accession>
<organism evidence="4 5">
    <name type="scientific">Branchiostoma belcheri</name>
    <name type="common">Amphioxus</name>
    <dbReference type="NCBI Taxonomy" id="7741"/>
    <lineage>
        <taxon>Eukaryota</taxon>
        <taxon>Metazoa</taxon>
        <taxon>Chordata</taxon>
        <taxon>Cephalochordata</taxon>
        <taxon>Leptocardii</taxon>
        <taxon>Amphioxiformes</taxon>
        <taxon>Branchiostomatidae</taxon>
        <taxon>Branchiostoma</taxon>
    </lineage>
</organism>
<reference evidence="5" key="1">
    <citation type="submission" date="2025-08" db="UniProtKB">
        <authorList>
            <consortium name="RefSeq"/>
        </authorList>
    </citation>
    <scope>IDENTIFICATION</scope>
    <source>
        <tissue evidence="5">Gonad</tissue>
    </source>
</reference>
<dbReference type="OrthoDB" id="1708389at2759"/>
<protein>
    <submittedName>
        <fullName evidence="5">GRAM domain-containing protein 4-like isoform X1</fullName>
    </submittedName>
</protein>
<dbReference type="PANTHER" id="PTHR37402:SF1">
    <property type="entry name" value="GRAM DOMAIN-CONTAINING PROTEIN 4"/>
    <property type="match status" value="1"/>
</dbReference>
<evidence type="ECO:0000313" key="5">
    <source>
        <dbReference type="RefSeq" id="XP_019633366.1"/>
    </source>
</evidence>
<evidence type="ECO:0000259" key="3">
    <source>
        <dbReference type="SMART" id="SM00568"/>
    </source>
</evidence>
<dbReference type="Proteomes" id="UP000515135">
    <property type="component" value="Unplaced"/>
</dbReference>
<dbReference type="Pfam" id="PF02893">
    <property type="entry name" value="GRAM"/>
    <property type="match status" value="1"/>
</dbReference>
<dbReference type="InterPro" id="IPR037847">
    <property type="entry name" value="GRAMDC4"/>
</dbReference>
<dbReference type="Gene3D" id="2.30.29.30">
    <property type="entry name" value="Pleckstrin-homology domain (PH domain)/Phosphotyrosine-binding domain (PTB)"/>
    <property type="match status" value="1"/>
</dbReference>
<name>A0A6P4ZUU3_BRABE</name>
<dbReference type="InterPro" id="IPR004182">
    <property type="entry name" value="GRAM"/>
</dbReference>
<dbReference type="GO" id="GO:0006915">
    <property type="term" value="P:apoptotic process"/>
    <property type="evidence" value="ECO:0007669"/>
    <property type="project" value="InterPro"/>
</dbReference>
<dbReference type="GO" id="GO:0034164">
    <property type="term" value="P:negative regulation of toll-like receptor 9 signaling pathway"/>
    <property type="evidence" value="ECO:0007669"/>
    <property type="project" value="TreeGrafter"/>
</dbReference>
<dbReference type="InterPro" id="IPR011993">
    <property type="entry name" value="PH-like_dom_sf"/>
</dbReference>
<feature type="region of interest" description="Disordered" evidence="1">
    <location>
        <begin position="1"/>
        <end position="65"/>
    </location>
</feature>
<keyword evidence="4" id="KW-1185">Reference proteome</keyword>
<feature type="transmembrane region" description="Helical" evidence="2">
    <location>
        <begin position="384"/>
        <end position="400"/>
    </location>
</feature>
<feature type="compositionally biased region" description="Polar residues" evidence="1">
    <location>
        <begin position="73"/>
        <end position="89"/>
    </location>
</feature>
<dbReference type="KEGG" id="bbel:109476789"/>
<evidence type="ECO:0000256" key="2">
    <source>
        <dbReference type="SAM" id="Phobius"/>
    </source>
</evidence>
<dbReference type="PANTHER" id="PTHR37402">
    <property type="entry name" value="GRAM DOMAIN-CONTAINING PROTEIN 4"/>
    <property type="match status" value="1"/>
</dbReference>
<sequence>MSQLGMSRIRSRVGKLVGSKEKGRASSLDETSTSSPPLPMSGEGNSSVVMLKYHRPRMGSLEDSDHVEVIQTQSAGPQSPGKTSAQGSVESLPGSEREMYERQLEQLQEQLVAAMIENQNLEKVHTELKRERDKNQDLLRRIQDHEYNQEESPATPSILRRRRPLGDVDPADEALENLDHTNRAGVQQHGRQQTDKKNKPAAKVTFLERMMEKVYELMQDFSEVAKEETVQVEQEGDPLTVKKLKENLKRFSTDSKPIWEFGSSLSDLLGWKTPSATFLSFFIYMYFAWQGWLLQFFLFLCILRLSLNYLIAKGWKISFEIIPRRAQPKKEPEESQEAVGMADKFQLVLQVARKVQNTLGQVADSLEKLKNLLTWQHPEATRQLYSTLWLAFLASCIIPGQYLVPMFGVGLGIKLFLIDYVFKRFPRVRAKYDNTHRIWQTLPTDLQLKSGSWVVVQGSRSEPYLPIPSTPPPEADASAVVNSAPTSLATTPTGTDTMEFLQLFNLPSTEVPQQEWEDGRHCVLIDRDKGLTSGGIKHGRLYLTKNFLCYERSKSNPSKNVKIQLADIVGLEKAKALPFMPGNGMSLEVKVNNAEKPYLFGAMINRDEVYDQVLVAARQASQSWAVDEEEDEGEGSS</sequence>
<evidence type="ECO:0000313" key="4">
    <source>
        <dbReference type="Proteomes" id="UP000515135"/>
    </source>
</evidence>
<feature type="region of interest" description="Disordered" evidence="1">
    <location>
        <begin position="73"/>
        <end position="92"/>
    </location>
</feature>
<proteinExistence type="predicted"/>
<evidence type="ECO:0000256" key="1">
    <source>
        <dbReference type="SAM" id="MobiDB-lite"/>
    </source>
</evidence>
<dbReference type="SMART" id="SM00568">
    <property type="entry name" value="GRAM"/>
    <property type="match status" value="1"/>
</dbReference>
<feature type="domain" description="GRAM" evidence="3">
    <location>
        <begin position="498"/>
        <end position="575"/>
    </location>
</feature>
<feature type="region of interest" description="Disordered" evidence="1">
    <location>
        <begin position="142"/>
        <end position="171"/>
    </location>
</feature>
<gene>
    <name evidence="5" type="primary">LOC109476789</name>
</gene>
<dbReference type="InterPro" id="IPR037845">
    <property type="entry name" value="GRAMDC4_PH-GRAM"/>
</dbReference>
<keyword evidence="2" id="KW-0812">Transmembrane</keyword>